<dbReference type="Pfam" id="PF06985">
    <property type="entry name" value="HET"/>
    <property type="match status" value="1"/>
</dbReference>
<dbReference type="Pfam" id="PF26640">
    <property type="entry name" value="DUF8212"/>
    <property type="match status" value="1"/>
</dbReference>
<keyword evidence="4" id="KW-1185">Reference proteome</keyword>
<sequence length="737" mass="84096">MRLLRVDGDDLTIEEFLDDKKRPDYAILSHTWGDDEVSFQDFSTPAAIFMAGYSKIMGFRELARQDGFKYVWIDTCCIDKTSSSELSEAINSMYQWYQSATVCYVYLSDVEAGDSPSASESQFSKSRWFTRGWTLQELLAPRIVIFYDCNWVEIGSKASLQDDISRIAQIQPEALSSQPMDQISIAQRMSWAAMRQTTKVEDIAYCLMGIFGVNMPTLYGEGRQAFVRLQYEIMKSSDDHSLFAWDTASWLKRRLWTDTDEDTFPEWMMGRARNIETGLLASTPKQFQYAQGVRRLEVANSRYTFSMTNKGLHIRLPLVQVHLQGLESVEIYQAILSCQMTDGIGPLSIYLKRNPSGQYSRIFTSVVRTAKNVQQIPEPVELYVKEAYHDEATLRDSDAEPVKSECTFRFTENLSAYQGYTLLEPGPKWDLNSNSLHLSTTSYKEVASSDMSYVLVKPNNDPTVRVMVILGVQGYELKSSRNEYDFFSHILSTESEIEEAVETIGSFARGKNKYIDDETFNRGRITKQLRNGYNISVAIRVGPRDAERSIEVYSVTMEFTSSDLPLPSLSVRRPINFGAVDPEPNNLNPLPKLVLYPEFGIWRTEFYPRNNWSLVGDPELESPIRLWTPTKQHKTTLIRLTSFSHSIPEVPLLMLFVINSGIALKLVDVPSDWSWEDSDRGLSLCLAEAEGTMDGKQYQLPSDFPLEIVRGASTMRIEMKPRLLLDDMGLQMRVDIK</sequence>
<organism evidence="3 4">
    <name type="scientific">Galerina marginata (strain CBS 339.88)</name>
    <dbReference type="NCBI Taxonomy" id="685588"/>
    <lineage>
        <taxon>Eukaryota</taxon>
        <taxon>Fungi</taxon>
        <taxon>Dikarya</taxon>
        <taxon>Basidiomycota</taxon>
        <taxon>Agaricomycotina</taxon>
        <taxon>Agaricomycetes</taxon>
        <taxon>Agaricomycetidae</taxon>
        <taxon>Agaricales</taxon>
        <taxon>Agaricineae</taxon>
        <taxon>Strophariaceae</taxon>
        <taxon>Galerina</taxon>
    </lineage>
</organism>
<evidence type="ECO:0000259" key="1">
    <source>
        <dbReference type="Pfam" id="PF06985"/>
    </source>
</evidence>
<evidence type="ECO:0000313" key="4">
    <source>
        <dbReference type="Proteomes" id="UP000027222"/>
    </source>
</evidence>
<dbReference type="AlphaFoldDB" id="A0A067ST50"/>
<evidence type="ECO:0000313" key="3">
    <source>
        <dbReference type="EMBL" id="KDR74120.1"/>
    </source>
</evidence>
<dbReference type="OrthoDB" id="674604at2759"/>
<proteinExistence type="predicted"/>
<feature type="domain" description="DUF8212" evidence="2">
    <location>
        <begin position="224"/>
        <end position="320"/>
    </location>
</feature>
<dbReference type="InterPro" id="IPR058525">
    <property type="entry name" value="DUF8212"/>
</dbReference>
<dbReference type="HOGENOM" id="CLU_000288_138_3_1"/>
<dbReference type="Proteomes" id="UP000027222">
    <property type="component" value="Unassembled WGS sequence"/>
</dbReference>
<dbReference type="PANTHER" id="PTHR10622">
    <property type="entry name" value="HET DOMAIN-CONTAINING PROTEIN"/>
    <property type="match status" value="1"/>
</dbReference>
<dbReference type="PANTHER" id="PTHR10622:SF10">
    <property type="entry name" value="HET DOMAIN-CONTAINING PROTEIN"/>
    <property type="match status" value="1"/>
</dbReference>
<accession>A0A067ST50</accession>
<name>A0A067ST50_GALM3</name>
<gene>
    <name evidence="3" type="ORF">GALMADRAFT_250920</name>
</gene>
<protein>
    <submittedName>
        <fullName evidence="3">Uncharacterized protein</fullName>
    </submittedName>
</protein>
<evidence type="ECO:0000259" key="2">
    <source>
        <dbReference type="Pfam" id="PF26640"/>
    </source>
</evidence>
<reference evidence="4" key="1">
    <citation type="journal article" date="2014" name="Proc. Natl. Acad. Sci. U.S.A.">
        <title>Extensive sampling of basidiomycete genomes demonstrates inadequacy of the white-rot/brown-rot paradigm for wood decay fungi.</title>
        <authorList>
            <person name="Riley R."/>
            <person name="Salamov A.A."/>
            <person name="Brown D.W."/>
            <person name="Nagy L.G."/>
            <person name="Floudas D."/>
            <person name="Held B.W."/>
            <person name="Levasseur A."/>
            <person name="Lombard V."/>
            <person name="Morin E."/>
            <person name="Otillar R."/>
            <person name="Lindquist E.A."/>
            <person name="Sun H."/>
            <person name="LaButti K.M."/>
            <person name="Schmutz J."/>
            <person name="Jabbour D."/>
            <person name="Luo H."/>
            <person name="Baker S.E."/>
            <person name="Pisabarro A.G."/>
            <person name="Walton J.D."/>
            <person name="Blanchette R.A."/>
            <person name="Henrissat B."/>
            <person name="Martin F."/>
            <person name="Cullen D."/>
            <person name="Hibbett D.S."/>
            <person name="Grigoriev I.V."/>
        </authorList>
    </citation>
    <scope>NUCLEOTIDE SEQUENCE [LARGE SCALE GENOMIC DNA]</scope>
    <source>
        <strain evidence="4">CBS 339.88</strain>
    </source>
</reference>
<dbReference type="InterPro" id="IPR010730">
    <property type="entry name" value="HET"/>
</dbReference>
<dbReference type="STRING" id="685588.A0A067ST50"/>
<feature type="domain" description="Heterokaryon incompatibility" evidence="1">
    <location>
        <begin position="25"/>
        <end position="112"/>
    </location>
</feature>
<dbReference type="EMBL" id="KL142384">
    <property type="protein sequence ID" value="KDR74120.1"/>
    <property type="molecule type" value="Genomic_DNA"/>
</dbReference>